<keyword evidence="6" id="KW-1185">Reference proteome</keyword>
<dbReference type="Proteomes" id="UP000681722">
    <property type="component" value="Unassembled WGS sequence"/>
</dbReference>
<dbReference type="OrthoDB" id="6125763at2759"/>
<dbReference type="PANTHER" id="PTHR23349:SF68">
    <property type="entry name" value="FI14601P"/>
    <property type="match status" value="1"/>
</dbReference>
<dbReference type="InterPro" id="IPR050283">
    <property type="entry name" value="E-box_TF_Regulators"/>
</dbReference>
<dbReference type="GO" id="GO:0000977">
    <property type="term" value="F:RNA polymerase II transcription regulatory region sequence-specific DNA binding"/>
    <property type="evidence" value="ECO:0007669"/>
    <property type="project" value="TreeGrafter"/>
</dbReference>
<evidence type="ECO:0000313" key="2">
    <source>
        <dbReference type="EMBL" id="CAF0759620.1"/>
    </source>
</evidence>
<dbReference type="PANTHER" id="PTHR23349">
    <property type="entry name" value="BASIC HELIX-LOOP-HELIX TRANSCRIPTION FACTOR, TWIST"/>
    <property type="match status" value="1"/>
</dbReference>
<evidence type="ECO:0000259" key="1">
    <source>
        <dbReference type="PROSITE" id="PS50888"/>
    </source>
</evidence>
<dbReference type="InterPro" id="IPR011598">
    <property type="entry name" value="bHLH_dom"/>
</dbReference>
<evidence type="ECO:0000313" key="6">
    <source>
        <dbReference type="Proteomes" id="UP000663829"/>
    </source>
</evidence>
<dbReference type="GO" id="GO:0046983">
    <property type="term" value="F:protein dimerization activity"/>
    <property type="evidence" value="ECO:0007669"/>
    <property type="project" value="InterPro"/>
</dbReference>
<proteinExistence type="predicted"/>
<dbReference type="Proteomes" id="UP000663829">
    <property type="component" value="Unassembled WGS sequence"/>
</dbReference>
<sequence>MTDRERRRISVLNSAFSELRTRIPKFPYEKRLSKIDTLRLAIAYIDFLQGLIQSNLSANDYIFQCTNGFVQSKWINSELVLRLRWIDWQTLQMNQ</sequence>
<dbReference type="GO" id="GO:0000981">
    <property type="term" value="F:DNA-binding transcription factor activity, RNA polymerase II-specific"/>
    <property type="evidence" value="ECO:0007669"/>
    <property type="project" value="TreeGrafter"/>
</dbReference>
<dbReference type="EMBL" id="CAJNOQ010000120">
    <property type="protein sequence ID" value="CAF0759620.1"/>
    <property type="molecule type" value="Genomic_DNA"/>
</dbReference>
<feature type="domain" description="BHLH" evidence="1">
    <location>
        <begin position="1"/>
        <end position="48"/>
    </location>
</feature>
<dbReference type="AlphaFoldDB" id="A0A813Q135"/>
<dbReference type="SMART" id="SM00353">
    <property type="entry name" value="HLH"/>
    <property type="match status" value="1"/>
</dbReference>
<dbReference type="PROSITE" id="PS50888">
    <property type="entry name" value="BHLH"/>
    <property type="match status" value="1"/>
</dbReference>
<gene>
    <name evidence="2" type="ORF">GPM918_LOCUS1310</name>
    <name evidence="3" type="ORF">OVA965_LOCUS24699</name>
    <name evidence="4" type="ORF">SRO942_LOCUS1310</name>
    <name evidence="5" type="ORF">TMI583_LOCUS25420</name>
</gene>
<name>A0A813Q135_9BILA</name>
<accession>A0A813Q135</accession>
<evidence type="ECO:0000313" key="3">
    <source>
        <dbReference type="EMBL" id="CAF1216351.1"/>
    </source>
</evidence>
<reference evidence="2" key="1">
    <citation type="submission" date="2021-02" db="EMBL/GenBank/DDBJ databases">
        <authorList>
            <person name="Nowell W R."/>
        </authorList>
    </citation>
    <scope>NUCLEOTIDE SEQUENCE</scope>
</reference>
<protein>
    <recommendedName>
        <fullName evidence="1">BHLH domain-containing protein</fullName>
    </recommendedName>
</protein>
<evidence type="ECO:0000313" key="4">
    <source>
        <dbReference type="EMBL" id="CAF3540314.1"/>
    </source>
</evidence>
<dbReference type="EMBL" id="CAJOBA010036536">
    <property type="protein sequence ID" value="CAF4024791.1"/>
    <property type="molecule type" value="Genomic_DNA"/>
</dbReference>
<dbReference type="EMBL" id="CAJNOK010015000">
    <property type="protein sequence ID" value="CAF1216351.1"/>
    <property type="molecule type" value="Genomic_DNA"/>
</dbReference>
<dbReference type="Gene3D" id="4.10.280.10">
    <property type="entry name" value="Helix-loop-helix DNA-binding domain"/>
    <property type="match status" value="1"/>
</dbReference>
<dbReference type="Proteomes" id="UP000682733">
    <property type="component" value="Unassembled WGS sequence"/>
</dbReference>
<dbReference type="GO" id="GO:0032502">
    <property type="term" value="P:developmental process"/>
    <property type="evidence" value="ECO:0007669"/>
    <property type="project" value="TreeGrafter"/>
</dbReference>
<dbReference type="SUPFAM" id="SSF47459">
    <property type="entry name" value="HLH, helix-loop-helix DNA-binding domain"/>
    <property type="match status" value="1"/>
</dbReference>
<dbReference type="Pfam" id="PF00010">
    <property type="entry name" value="HLH"/>
    <property type="match status" value="1"/>
</dbReference>
<organism evidence="2 6">
    <name type="scientific">Didymodactylos carnosus</name>
    <dbReference type="NCBI Taxonomy" id="1234261"/>
    <lineage>
        <taxon>Eukaryota</taxon>
        <taxon>Metazoa</taxon>
        <taxon>Spiralia</taxon>
        <taxon>Gnathifera</taxon>
        <taxon>Rotifera</taxon>
        <taxon>Eurotatoria</taxon>
        <taxon>Bdelloidea</taxon>
        <taxon>Philodinida</taxon>
        <taxon>Philodinidae</taxon>
        <taxon>Didymodactylos</taxon>
    </lineage>
</organism>
<comment type="caution">
    <text evidence="2">The sequence shown here is derived from an EMBL/GenBank/DDBJ whole genome shotgun (WGS) entry which is preliminary data.</text>
</comment>
<dbReference type="Proteomes" id="UP000677228">
    <property type="component" value="Unassembled WGS sequence"/>
</dbReference>
<evidence type="ECO:0000313" key="5">
    <source>
        <dbReference type="EMBL" id="CAF4024791.1"/>
    </source>
</evidence>
<dbReference type="EMBL" id="CAJOBC010000120">
    <property type="protein sequence ID" value="CAF3540314.1"/>
    <property type="molecule type" value="Genomic_DNA"/>
</dbReference>
<dbReference type="InterPro" id="IPR036638">
    <property type="entry name" value="HLH_DNA-bd_sf"/>
</dbReference>